<gene>
    <name evidence="2" type="ORF">UY83_C0006G0078</name>
</gene>
<name>A0A0G1XXB0_9BACT</name>
<sequence>MSIFQIAVTALFIAFVIMGVGAFAILGGVFGQSQVGPVSIWGTMDREVFDAMLTELRTADDDLKEVAYTKKNPQTYAAELVNAMASGQSPDLFLITQEEIYGFSDKILIIPYGDVSQAEYLASFVDEGNLFLGAQGTFALPFAIDPLVMYWNRDLLAAAGVAEPPQYWNELIALAPRISSFDATQNIKRSAVSLGGWNNIRNAKAILSSLIMQTGDTIVTRGQDGKLQAVLGQTLEREGAAASALRFYSEFGNPSKQNYSWNKSLQSSERAFAAGQVAIYFGFAGEYKQITERNPNLRFYAARLPQIEGGTPMTYGSLTGIAISRGAQNPAGALAVAKSLTGPDAAAALAVKGLVPARRDVEIDTSGNAAAAAFAQSALIARGWVDPDPKATDSIFKRMVESTLSGGSTPTQAIFDAAQELNRLFGK</sequence>
<evidence type="ECO:0000256" key="1">
    <source>
        <dbReference type="SAM" id="Phobius"/>
    </source>
</evidence>
<dbReference type="InterPro" id="IPR050490">
    <property type="entry name" value="Bact_solute-bd_prot1"/>
</dbReference>
<feature type="transmembrane region" description="Helical" evidence="1">
    <location>
        <begin position="7"/>
        <end position="30"/>
    </location>
</feature>
<keyword evidence="1" id="KW-1133">Transmembrane helix</keyword>
<proteinExistence type="predicted"/>
<organism evidence="2 3">
    <name type="scientific">Candidatus Adlerbacteria bacterium GW2011_GWA1_54_10</name>
    <dbReference type="NCBI Taxonomy" id="1618605"/>
    <lineage>
        <taxon>Bacteria</taxon>
        <taxon>Candidatus Adleribacteriota</taxon>
    </lineage>
</organism>
<keyword evidence="1" id="KW-0812">Transmembrane</keyword>
<evidence type="ECO:0000313" key="3">
    <source>
        <dbReference type="Proteomes" id="UP000034740"/>
    </source>
</evidence>
<dbReference type="SUPFAM" id="SSF53850">
    <property type="entry name" value="Periplasmic binding protein-like II"/>
    <property type="match status" value="1"/>
</dbReference>
<keyword evidence="1" id="KW-0472">Membrane</keyword>
<dbReference type="PANTHER" id="PTHR43649">
    <property type="entry name" value="ARABINOSE-BINDING PROTEIN-RELATED"/>
    <property type="match status" value="1"/>
</dbReference>
<accession>A0A0G1XXB0</accession>
<protein>
    <recommendedName>
        <fullName evidence="4">Extracellular solute-binding protein family 1</fullName>
    </recommendedName>
</protein>
<comment type="caution">
    <text evidence="2">The sequence shown here is derived from an EMBL/GenBank/DDBJ whole genome shotgun (WGS) entry which is preliminary data.</text>
</comment>
<dbReference type="Gene3D" id="3.40.190.10">
    <property type="entry name" value="Periplasmic binding protein-like II"/>
    <property type="match status" value="1"/>
</dbReference>
<dbReference type="InterPro" id="IPR006059">
    <property type="entry name" value="SBP"/>
</dbReference>
<reference evidence="2 3" key="1">
    <citation type="journal article" date="2015" name="Nature">
        <title>rRNA introns, odd ribosomes, and small enigmatic genomes across a large radiation of phyla.</title>
        <authorList>
            <person name="Brown C.T."/>
            <person name="Hug L.A."/>
            <person name="Thomas B.C."/>
            <person name="Sharon I."/>
            <person name="Castelle C.J."/>
            <person name="Singh A."/>
            <person name="Wilkins M.J."/>
            <person name="Williams K.H."/>
            <person name="Banfield J.F."/>
        </authorList>
    </citation>
    <scope>NUCLEOTIDE SEQUENCE [LARGE SCALE GENOMIC DNA]</scope>
</reference>
<evidence type="ECO:0000313" key="2">
    <source>
        <dbReference type="EMBL" id="KKW35601.1"/>
    </source>
</evidence>
<dbReference type="PANTHER" id="PTHR43649:SF12">
    <property type="entry name" value="DIACETYLCHITOBIOSE BINDING PROTEIN DASA"/>
    <property type="match status" value="1"/>
</dbReference>
<dbReference type="Pfam" id="PF13416">
    <property type="entry name" value="SBP_bac_8"/>
    <property type="match status" value="1"/>
</dbReference>
<dbReference type="EMBL" id="LCRO01000006">
    <property type="protein sequence ID" value="KKW35601.1"/>
    <property type="molecule type" value="Genomic_DNA"/>
</dbReference>
<dbReference type="AlphaFoldDB" id="A0A0G1XXB0"/>
<evidence type="ECO:0008006" key="4">
    <source>
        <dbReference type="Google" id="ProtNLM"/>
    </source>
</evidence>
<dbReference type="Proteomes" id="UP000034740">
    <property type="component" value="Unassembled WGS sequence"/>
</dbReference>